<dbReference type="STRING" id="1391654.AKJ09_10590"/>
<dbReference type="PATRIC" id="fig|1391654.3.peg.10730"/>
<dbReference type="Gene3D" id="2.60.120.330">
    <property type="entry name" value="B-lactam Antibiotic, Isopenicillin N Synthase, Chain"/>
    <property type="match status" value="1"/>
</dbReference>
<evidence type="ECO:0000256" key="3">
    <source>
        <dbReference type="ARBA" id="ARBA00012531"/>
    </source>
</evidence>
<name>A0A0K1QE39_9BACT</name>
<dbReference type="SUPFAM" id="SSF51197">
    <property type="entry name" value="Clavaminate synthase-like"/>
    <property type="match status" value="1"/>
</dbReference>
<dbReference type="EC" id="1.14.20.7" evidence="2"/>
<evidence type="ECO:0000256" key="2">
    <source>
        <dbReference type="ARBA" id="ARBA00012293"/>
    </source>
</evidence>
<dbReference type="InterPro" id="IPR005123">
    <property type="entry name" value="Oxoglu/Fe-dep_dioxygenase_dom"/>
</dbReference>
<evidence type="ECO:0000256" key="4">
    <source>
        <dbReference type="ARBA" id="ARBA00019045"/>
    </source>
</evidence>
<evidence type="ECO:0000313" key="12">
    <source>
        <dbReference type="EMBL" id="AKV03927.1"/>
    </source>
</evidence>
<keyword evidence="10" id="KW-0560">Oxidoreductase</keyword>
<evidence type="ECO:0000256" key="7">
    <source>
        <dbReference type="ARBA" id="ARBA00031282"/>
    </source>
</evidence>
<comment type="catalytic activity">
    <reaction evidence="9">
        <text>L-arginine + 2-oxoglutarate + O2 = guanidine + L-glutamate 5-semialdehyde + succinate + CO2</text>
        <dbReference type="Rhea" id="RHEA:31535"/>
        <dbReference type="ChEBI" id="CHEBI:15379"/>
        <dbReference type="ChEBI" id="CHEBI:16526"/>
        <dbReference type="ChEBI" id="CHEBI:16810"/>
        <dbReference type="ChEBI" id="CHEBI:30031"/>
        <dbReference type="ChEBI" id="CHEBI:30087"/>
        <dbReference type="ChEBI" id="CHEBI:32682"/>
        <dbReference type="ChEBI" id="CHEBI:58066"/>
        <dbReference type="EC" id="1.14.20.7"/>
    </reaction>
</comment>
<comment type="catalytic activity">
    <reaction evidence="8">
        <text>2-oxoglutarate + O2 + 2 H(+) = ethene + 3 CO2 + H2O</text>
        <dbReference type="Rhea" id="RHEA:31523"/>
        <dbReference type="ChEBI" id="CHEBI:15377"/>
        <dbReference type="ChEBI" id="CHEBI:15378"/>
        <dbReference type="ChEBI" id="CHEBI:15379"/>
        <dbReference type="ChEBI" id="CHEBI:16526"/>
        <dbReference type="ChEBI" id="CHEBI:16810"/>
        <dbReference type="ChEBI" id="CHEBI:18153"/>
        <dbReference type="EC" id="1.13.12.19"/>
    </reaction>
</comment>
<dbReference type="Proteomes" id="UP000064967">
    <property type="component" value="Chromosome"/>
</dbReference>
<organism evidence="12 13">
    <name type="scientific">Labilithrix luteola</name>
    <dbReference type="NCBI Taxonomy" id="1391654"/>
    <lineage>
        <taxon>Bacteria</taxon>
        <taxon>Pseudomonadati</taxon>
        <taxon>Myxococcota</taxon>
        <taxon>Polyangia</taxon>
        <taxon>Polyangiales</taxon>
        <taxon>Labilitrichaceae</taxon>
        <taxon>Labilithrix</taxon>
    </lineage>
</organism>
<gene>
    <name evidence="12" type="ORF">AKJ09_10590</name>
</gene>
<evidence type="ECO:0000256" key="10">
    <source>
        <dbReference type="RuleBase" id="RU003682"/>
    </source>
</evidence>
<dbReference type="GO" id="GO:0102276">
    <property type="term" value="F:2-oxoglutarate oxygenase/decarboxylase (ethylene-forming) activity"/>
    <property type="evidence" value="ECO:0007669"/>
    <property type="project" value="UniProtKB-EC"/>
</dbReference>
<dbReference type="PANTHER" id="PTHR47990">
    <property type="entry name" value="2-OXOGLUTARATE (2OG) AND FE(II)-DEPENDENT OXYGENASE SUPERFAMILY PROTEIN-RELATED"/>
    <property type="match status" value="1"/>
</dbReference>
<dbReference type="InterPro" id="IPR050231">
    <property type="entry name" value="Iron_ascorbate_oxido_reductase"/>
</dbReference>
<dbReference type="EMBL" id="CP012333">
    <property type="protein sequence ID" value="AKV03927.1"/>
    <property type="molecule type" value="Genomic_DNA"/>
</dbReference>
<evidence type="ECO:0000256" key="8">
    <source>
        <dbReference type="ARBA" id="ARBA00047725"/>
    </source>
</evidence>
<evidence type="ECO:0000313" key="13">
    <source>
        <dbReference type="Proteomes" id="UP000064967"/>
    </source>
</evidence>
<keyword evidence="10" id="KW-0479">Metal-binding</keyword>
<protein>
    <recommendedName>
        <fullName evidence="4">2-oxoglutarate-dependent ethylene/succinate-forming enzyme</fullName>
        <ecNumber evidence="3">1.13.12.19</ecNumber>
        <ecNumber evidence="2">1.14.20.7</ecNumber>
    </recommendedName>
    <alternativeName>
        <fullName evidence="6">2-oxoglutarate dioxygenase (ethylene-forming)</fullName>
    </alternativeName>
    <alternativeName>
        <fullName evidence="7">2-oxoglutarate/L-arginine monooxygenase/decarboxylase (succinate-forming)</fullName>
    </alternativeName>
</protein>
<dbReference type="Pfam" id="PF14226">
    <property type="entry name" value="DIOX_N"/>
    <property type="match status" value="1"/>
</dbReference>
<keyword evidence="10" id="KW-0408">Iron</keyword>
<evidence type="ECO:0000256" key="6">
    <source>
        <dbReference type="ARBA" id="ARBA00031011"/>
    </source>
</evidence>
<dbReference type="OrthoDB" id="21825at2"/>
<proteinExistence type="inferred from homology"/>
<keyword evidence="13" id="KW-1185">Reference proteome</keyword>
<dbReference type="PROSITE" id="PS51471">
    <property type="entry name" value="FE2OG_OXY"/>
    <property type="match status" value="1"/>
</dbReference>
<evidence type="ECO:0000256" key="9">
    <source>
        <dbReference type="ARBA" id="ARBA00049359"/>
    </source>
</evidence>
<dbReference type="KEGG" id="llu:AKJ09_10590"/>
<evidence type="ECO:0000256" key="5">
    <source>
        <dbReference type="ARBA" id="ARBA00022666"/>
    </source>
</evidence>
<dbReference type="RefSeq" id="WP_146654616.1">
    <property type="nucleotide sequence ID" value="NZ_CP012333.1"/>
</dbReference>
<dbReference type="InterPro" id="IPR026992">
    <property type="entry name" value="DIOX_N"/>
</dbReference>
<accession>A0A0K1QE39</accession>
<dbReference type="PRINTS" id="PR00682">
    <property type="entry name" value="IPNSYNTHASE"/>
</dbReference>
<evidence type="ECO:0000259" key="11">
    <source>
        <dbReference type="PROSITE" id="PS51471"/>
    </source>
</evidence>
<dbReference type="Pfam" id="PF03171">
    <property type="entry name" value="2OG-FeII_Oxy"/>
    <property type="match status" value="1"/>
</dbReference>
<dbReference type="EC" id="1.13.12.19" evidence="3"/>
<evidence type="ECO:0000256" key="1">
    <source>
        <dbReference type="ARBA" id="ARBA00004767"/>
    </source>
</evidence>
<sequence length="328" mass="35690">MHTQSPAPSAPSVSERTHASIPVVSLRDYVTGSEDTRARFVQVFGDALAEFGFVSVKDHGIDPARIRDAYAQIARFFALPTPEKKKSFIEGSGGNRGYVAFGAEHAKNRKVGDLKEFFHVGRDLPALGPGGANAFPSAVPEFEPSTRTLFTDLERTAGTLLEALAIYFQAPTDTFTKMIAGGNSILRLIHYPPLKDGFIPGGVRAAEHEDINLLTLLCESTSAGLEILTRDGRWLAVEAPPGHIVVDSGDMMQLITNGRLPSTTHRVVNPPSEAEDVVRYSMPFFVHPYPTCPLAPLPFCVSDEQPAKYDATTAQGFLEKRLRELGLL</sequence>
<dbReference type="GO" id="GO:0046872">
    <property type="term" value="F:metal ion binding"/>
    <property type="evidence" value="ECO:0007669"/>
    <property type="project" value="UniProtKB-KW"/>
</dbReference>
<keyword evidence="5" id="KW-0266">Ethylene biosynthesis</keyword>
<dbReference type="AlphaFoldDB" id="A0A0K1QE39"/>
<reference evidence="12 13" key="1">
    <citation type="submission" date="2015-08" db="EMBL/GenBank/DDBJ databases">
        <authorList>
            <person name="Babu N.S."/>
            <person name="Beckwith C.J."/>
            <person name="Beseler K.G."/>
            <person name="Brison A."/>
            <person name="Carone J.V."/>
            <person name="Caskin T.P."/>
            <person name="Diamond M."/>
            <person name="Durham M.E."/>
            <person name="Foxe J.M."/>
            <person name="Go M."/>
            <person name="Henderson B.A."/>
            <person name="Jones I.B."/>
            <person name="McGettigan J.A."/>
            <person name="Micheletti S.J."/>
            <person name="Nasrallah M.E."/>
            <person name="Ortiz D."/>
            <person name="Piller C.R."/>
            <person name="Privatt S.R."/>
            <person name="Schneider S.L."/>
            <person name="Sharp S."/>
            <person name="Smith T.C."/>
            <person name="Stanton J.D."/>
            <person name="Ullery H.E."/>
            <person name="Wilson R.J."/>
            <person name="Serrano M.G."/>
            <person name="Buck G."/>
            <person name="Lee V."/>
            <person name="Wang Y."/>
            <person name="Carvalho R."/>
            <person name="Voegtly L."/>
            <person name="Shi R."/>
            <person name="Duckworth R."/>
            <person name="Johnson A."/>
            <person name="Loviza R."/>
            <person name="Walstead R."/>
            <person name="Shah Z."/>
            <person name="Kiflezghi M."/>
            <person name="Wade K."/>
            <person name="Ball S.L."/>
            <person name="Bradley K.W."/>
            <person name="Asai D.J."/>
            <person name="Bowman C.A."/>
            <person name="Russell D.A."/>
            <person name="Pope W.H."/>
            <person name="Jacobs-Sera D."/>
            <person name="Hendrix R.W."/>
            <person name="Hatfull G.F."/>
        </authorList>
    </citation>
    <scope>NUCLEOTIDE SEQUENCE [LARGE SCALE GENOMIC DNA]</scope>
    <source>
        <strain evidence="12 13">DSM 27648</strain>
    </source>
</reference>
<dbReference type="GO" id="GO:0009693">
    <property type="term" value="P:ethylene biosynthetic process"/>
    <property type="evidence" value="ECO:0007669"/>
    <property type="project" value="UniProtKB-KW"/>
</dbReference>
<comment type="pathway">
    <text evidence="1">Alkene biosynthesis; ethylene biosynthesis via 2-oxoglutarate.</text>
</comment>
<feature type="domain" description="Fe2OG dioxygenase" evidence="11">
    <location>
        <begin position="181"/>
        <end position="288"/>
    </location>
</feature>
<dbReference type="InterPro" id="IPR027443">
    <property type="entry name" value="IPNS-like_sf"/>
</dbReference>
<dbReference type="InterPro" id="IPR044861">
    <property type="entry name" value="IPNS-like_FE2OG_OXY"/>
</dbReference>
<comment type="similarity">
    <text evidence="10">Belongs to the iron/ascorbate-dependent oxidoreductase family.</text>
</comment>